<evidence type="ECO:0000259" key="2">
    <source>
        <dbReference type="Pfam" id="PF13590"/>
    </source>
</evidence>
<organism evidence="3 4">
    <name type="scientific">Lysobacter panacisoli</name>
    <dbReference type="NCBI Taxonomy" id="1255263"/>
    <lineage>
        <taxon>Bacteria</taxon>
        <taxon>Pseudomonadati</taxon>
        <taxon>Pseudomonadota</taxon>
        <taxon>Gammaproteobacteria</taxon>
        <taxon>Lysobacterales</taxon>
        <taxon>Lysobacteraceae</taxon>
        <taxon>Lysobacter</taxon>
    </lineage>
</organism>
<comment type="caution">
    <text evidence="3">The sequence shown here is derived from an EMBL/GenBank/DDBJ whole genome shotgun (WGS) entry which is preliminary data.</text>
</comment>
<feature type="signal peptide" evidence="1">
    <location>
        <begin position="1"/>
        <end position="17"/>
    </location>
</feature>
<name>A0ABP9LCE9_9GAMM</name>
<dbReference type="RefSeq" id="WP_158986920.1">
    <property type="nucleotide sequence ID" value="NZ_BAABKY010000002.1"/>
</dbReference>
<dbReference type="Proteomes" id="UP001501083">
    <property type="component" value="Unassembled WGS sequence"/>
</dbReference>
<feature type="chain" id="PRO_5046769271" evidence="1">
    <location>
        <begin position="18"/>
        <end position="174"/>
    </location>
</feature>
<dbReference type="Gene3D" id="3.30.160.670">
    <property type="match status" value="1"/>
</dbReference>
<evidence type="ECO:0000313" key="4">
    <source>
        <dbReference type="Proteomes" id="UP001501083"/>
    </source>
</evidence>
<keyword evidence="1" id="KW-0732">Signal</keyword>
<dbReference type="Pfam" id="PF13590">
    <property type="entry name" value="DUF4136"/>
    <property type="match status" value="1"/>
</dbReference>
<dbReference type="EMBL" id="BAABKY010000002">
    <property type="protein sequence ID" value="GAA5072508.1"/>
    <property type="molecule type" value="Genomic_DNA"/>
</dbReference>
<reference evidence="4" key="1">
    <citation type="journal article" date="2019" name="Int. J. Syst. Evol. Microbiol.">
        <title>The Global Catalogue of Microorganisms (GCM) 10K type strain sequencing project: providing services to taxonomists for standard genome sequencing and annotation.</title>
        <authorList>
            <consortium name="The Broad Institute Genomics Platform"/>
            <consortium name="The Broad Institute Genome Sequencing Center for Infectious Disease"/>
            <person name="Wu L."/>
            <person name="Ma J."/>
        </authorList>
    </citation>
    <scope>NUCLEOTIDE SEQUENCE [LARGE SCALE GENOMIC DNA]</scope>
    <source>
        <strain evidence="4">JCM 19212</strain>
    </source>
</reference>
<evidence type="ECO:0000256" key="1">
    <source>
        <dbReference type="SAM" id="SignalP"/>
    </source>
</evidence>
<accession>A0ABP9LCE9</accession>
<protein>
    <submittedName>
        <fullName evidence="3">DUF4136 domain-containing protein</fullName>
    </submittedName>
</protein>
<gene>
    <name evidence="3" type="ORF">GCM10025759_12510</name>
</gene>
<dbReference type="InterPro" id="IPR025411">
    <property type="entry name" value="DUF4136"/>
</dbReference>
<feature type="domain" description="DUF4136" evidence="2">
    <location>
        <begin position="21"/>
        <end position="173"/>
    </location>
</feature>
<evidence type="ECO:0000313" key="3">
    <source>
        <dbReference type="EMBL" id="GAA5072508.1"/>
    </source>
</evidence>
<sequence length="174" mass="18699">MKGLLLLALLVPVAASAAPKVTVDRDPAANFSAYKTYYWALKPQGGSPLVDQRIVDNVDAQLRAKGWTLAEQGDVAVAAHVSTSQKQTLDTFYTGTPMGGWGWRGWGGMGMGMGTATTSVHNYEVGTLVIDMFDAKTQKAVWRGTATETVSSNPDKVDKAVDQAVTRMFAKFPQ</sequence>
<proteinExistence type="predicted"/>
<keyword evidence="4" id="KW-1185">Reference proteome</keyword>